<dbReference type="RefSeq" id="WP_092717497.1">
    <property type="nucleotide sequence ID" value="NZ_FMBK01000001.1"/>
</dbReference>
<gene>
    <name evidence="2" type="ORF">GA0116959_101255</name>
</gene>
<accession>A0A1C4GSZ6</accession>
<dbReference type="PANTHER" id="PTHR28255">
    <property type="match status" value="1"/>
</dbReference>
<proteinExistence type="inferred from homology"/>
<dbReference type="PANTHER" id="PTHR28255:SF1">
    <property type="entry name" value="UPF0303 PROTEIN YBR137W"/>
    <property type="match status" value="1"/>
</dbReference>
<sequence>MTTNDLSILVRQEEILQFDVFNEDIAWQLGTIIYERGKLDSLPIVIEIKKFDQSLFLAARSGVTFDHHDWIRRKGNSVQRFLRSSYRLGHELAAEKLDITQRFHLFTHDYTSAGGGFPIIVKNIGVIGSIAVSGLPERQDHQLIIDTLVDYLGKDKKSLQLSVTS</sequence>
<evidence type="ECO:0000313" key="2">
    <source>
        <dbReference type="EMBL" id="SCC70911.1"/>
    </source>
</evidence>
<reference evidence="2 3" key="1">
    <citation type="submission" date="2016-08" db="EMBL/GenBank/DDBJ databases">
        <authorList>
            <person name="Seilhamer J.J."/>
        </authorList>
    </citation>
    <scope>NUCLEOTIDE SEQUENCE [LARGE SCALE GENOMIC DNA]</scope>
    <source>
        <strain evidence="2 3">ANC 4874</strain>
    </source>
</reference>
<comment type="similarity">
    <text evidence="1">Belongs to the UPF0303 family.</text>
</comment>
<dbReference type="AlphaFoldDB" id="A0A1C4GSZ6"/>
<dbReference type="InterPro" id="IPR005624">
    <property type="entry name" value="PduO/GlcC-like"/>
</dbReference>
<protein>
    <recommendedName>
        <fullName evidence="1">UPF0303 protein GA0116959_101255</fullName>
    </recommendedName>
</protein>
<dbReference type="OrthoDB" id="9815315at2"/>
<dbReference type="InterPro" id="IPR038084">
    <property type="entry name" value="PduO/GlcC-like_sf"/>
</dbReference>
<dbReference type="PIRSF" id="PIRSF008757">
    <property type="entry name" value="UCP008757"/>
    <property type="match status" value="1"/>
</dbReference>
<evidence type="ECO:0000313" key="3">
    <source>
        <dbReference type="Proteomes" id="UP000243661"/>
    </source>
</evidence>
<dbReference type="InterPro" id="IPR010371">
    <property type="entry name" value="YBR137W-like"/>
</dbReference>
<dbReference type="EMBL" id="FMBK01000001">
    <property type="protein sequence ID" value="SCC70911.1"/>
    <property type="molecule type" value="Genomic_DNA"/>
</dbReference>
<dbReference type="Proteomes" id="UP000243661">
    <property type="component" value="Unassembled WGS sequence"/>
</dbReference>
<dbReference type="HAMAP" id="MF_00761">
    <property type="entry name" value="UPF0303"/>
    <property type="match status" value="1"/>
</dbReference>
<name>A0A1C4GSZ6_9GAMM</name>
<dbReference type="NCBIfam" id="NF002696">
    <property type="entry name" value="PRK02487.1-5"/>
    <property type="match status" value="1"/>
</dbReference>
<organism evidence="2 3">
    <name type="scientific">Acinetobacter albensis</name>
    <dbReference type="NCBI Taxonomy" id="1673609"/>
    <lineage>
        <taxon>Bacteria</taxon>
        <taxon>Pseudomonadati</taxon>
        <taxon>Pseudomonadota</taxon>
        <taxon>Gammaproteobacteria</taxon>
        <taxon>Moraxellales</taxon>
        <taxon>Moraxellaceae</taxon>
        <taxon>Acinetobacter</taxon>
    </lineage>
</organism>
<evidence type="ECO:0000256" key="1">
    <source>
        <dbReference type="HAMAP-Rule" id="MF_00761"/>
    </source>
</evidence>
<dbReference type="Gene3D" id="3.30.450.150">
    <property type="entry name" value="Haem-degrading domain"/>
    <property type="match status" value="1"/>
</dbReference>
<dbReference type="Pfam" id="PF03928">
    <property type="entry name" value="HbpS-like"/>
    <property type="match status" value="1"/>
</dbReference>
<dbReference type="SUPFAM" id="SSF143744">
    <property type="entry name" value="GlcG-like"/>
    <property type="match status" value="1"/>
</dbReference>